<evidence type="ECO:0000313" key="2">
    <source>
        <dbReference type="Proteomes" id="UP000732399"/>
    </source>
</evidence>
<sequence length="133" mass="13928">MILLALAGATVVARFPEPSPADGMVAELLRRPAGESPERTAAALVAASGLVPWQGRDPAPLLRGGLAVRTRHAADGREIAVFYLPGAADPPVVCRIRRDRGGASARHYRAVRWCAARLGITLPAVPPAPVAEN</sequence>
<comment type="caution">
    <text evidence="1">The sequence shown here is derived from an EMBL/GenBank/DDBJ whole genome shotgun (WGS) entry which is preliminary data.</text>
</comment>
<keyword evidence="2" id="KW-1185">Reference proteome</keyword>
<reference evidence="1 2" key="1">
    <citation type="submission" date="2020-03" db="EMBL/GenBank/DDBJ databases">
        <authorList>
            <person name="Wang L."/>
            <person name="He N."/>
            <person name="Li Y."/>
            <person name="Fang Y."/>
            <person name="Zhang F."/>
        </authorList>
    </citation>
    <scope>NUCLEOTIDE SEQUENCE [LARGE SCALE GENOMIC DNA]</scope>
    <source>
        <strain evidence="1 2">36D10-4-7</strain>
    </source>
</reference>
<gene>
    <name evidence="1" type="ORF">HBH26_03170</name>
</gene>
<dbReference type="EMBL" id="JAAVJH010000002">
    <property type="protein sequence ID" value="NJR77616.1"/>
    <property type="molecule type" value="Genomic_DNA"/>
</dbReference>
<protein>
    <submittedName>
        <fullName evidence="1">Uncharacterized protein</fullName>
    </submittedName>
</protein>
<dbReference type="RefSeq" id="WP_168133158.1">
    <property type="nucleotide sequence ID" value="NZ_JAAVJH010000002.1"/>
</dbReference>
<proteinExistence type="predicted"/>
<name>A0ABX1CHY2_9SPHN</name>
<organism evidence="1 2">
    <name type="scientific">Sphingomonas corticis</name>
    <dbReference type="NCBI Taxonomy" id="2722791"/>
    <lineage>
        <taxon>Bacteria</taxon>
        <taxon>Pseudomonadati</taxon>
        <taxon>Pseudomonadota</taxon>
        <taxon>Alphaproteobacteria</taxon>
        <taxon>Sphingomonadales</taxon>
        <taxon>Sphingomonadaceae</taxon>
        <taxon>Sphingomonas</taxon>
    </lineage>
</organism>
<evidence type="ECO:0000313" key="1">
    <source>
        <dbReference type="EMBL" id="NJR77616.1"/>
    </source>
</evidence>
<accession>A0ABX1CHY2</accession>
<dbReference type="Proteomes" id="UP000732399">
    <property type="component" value="Unassembled WGS sequence"/>
</dbReference>